<dbReference type="NCBIfam" id="NF001097">
    <property type="entry name" value="PRK00129.1"/>
    <property type="match status" value="1"/>
</dbReference>
<dbReference type="CDD" id="cd06223">
    <property type="entry name" value="PRTases_typeI"/>
    <property type="match status" value="1"/>
</dbReference>
<protein>
    <recommendedName>
        <fullName evidence="4">uracil phosphoribosyltransferase</fullName>
        <ecNumber evidence="4">2.4.2.9</ecNumber>
    </recommendedName>
</protein>
<keyword evidence="8" id="KW-0547">Nucleotide-binding</keyword>
<name>A0A229X3T6_9EURO</name>
<dbReference type="AlphaFoldDB" id="A0A229X3T6"/>
<dbReference type="EC" id="2.4.2.9" evidence="4"/>
<keyword evidence="7" id="KW-0808">Transferase</keyword>
<evidence type="ECO:0000313" key="12">
    <source>
        <dbReference type="Proteomes" id="UP000215289"/>
    </source>
</evidence>
<evidence type="ECO:0000256" key="2">
    <source>
        <dbReference type="ARBA" id="ARBA00005180"/>
    </source>
</evidence>
<dbReference type="Pfam" id="PF14681">
    <property type="entry name" value="UPRTase"/>
    <property type="match status" value="1"/>
</dbReference>
<dbReference type="FunFam" id="3.40.50.2020:FF:000023">
    <property type="entry name" value="Probable uracil phosphoribosyltransferase"/>
    <property type="match status" value="1"/>
</dbReference>
<sequence length="222" mass="24268">MMEVNGFKPDQVILLPQNCQLLTLMTIIRDVNTTGTLFTSTVQKIARQLMTLALDSVPTENHTVQTPVGETYSGCRPAQEVCGVSILRAGASMEQALRETWVGPLSFGNILIQRDEETSLPRFLYCKLPAQVSKCCVLLLEPMLATGGSLVKAIEILVERGVPEEEIVLVNIVAAKQGLERVMGRFPLLRIVTAAVDEDLTVKNYISPGLGDFGDRFYGTVA</sequence>
<dbReference type="EMBL" id="NIDN02000093">
    <property type="protein sequence ID" value="RLL96972.1"/>
    <property type="molecule type" value="Genomic_DNA"/>
</dbReference>
<dbReference type="GO" id="GO:0008655">
    <property type="term" value="P:pyrimidine-containing compound salvage"/>
    <property type="evidence" value="ECO:0007669"/>
    <property type="project" value="UniProtKB-ARBA"/>
</dbReference>
<dbReference type="SUPFAM" id="SSF53271">
    <property type="entry name" value="PRTase-like"/>
    <property type="match status" value="1"/>
</dbReference>
<evidence type="ECO:0000256" key="1">
    <source>
        <dbReference type="ARBA" id="ARBA00001946"/>
    </source>
</evidence>
<gene>
    <name evidence="11" type="ORF">CFD26_105754</name>
</gene>
<evidence type="ECO:0000256" key="9">
    <source>
        <dbReference type="ARBA" id="ARBA00023134"/>
    </source>
</evidence>
<dbReference type="Proteomes" id="UP000215289">
    <property type="component" value="Unassembled WGS sequence"/>
</dbReference>
<keyword evidence="9" id="KW-0342">GTP-binding</keyword>
<dbReference type="GO" id="GO:0004845">
    <property type="term" value="F:uracil phosphoribosyltransferase activity"/>
    <property type="evidence" value="ECO:0007669"/>
    <property type="project" value="UniProtKB-EC"/>
</dbReference>
<evidence type="ECO:0000313" key="11">
    <source>
        <dbReference type="EMBL" id="RLL96972.1"/>
    </source>
</evidence>
<keyword evidence="5" id="KW-0021">Allosteric enzyme</keyword>
<evidence type="ECO:0000256" key="7">
    <source>
        <dbReference type="ARBA" id="ARBA00022679"/>
    </source>
</evidence>
<evidence type="ECO:0000256" key="5">
    <source>
        <dbReference type="ARBA" id="ARBA00022533"/>
    </source>
</evidence>
<comment type="caution">
    <text evidence="11">The sequence shown here is derived from an EMBL/GenBank/DDBJ whole genome shotgun (WGS) entry which is preliminary data.</text>
</comment>
<accession>A0A229X3T6</accession>
<feature type="domain" description="Phosphoribosyltransferase" evidence="10">
    <location>
        <begin position="16"/>
        <end position="220"/>
    </location>
</feature>
<dbReference type="GO" id="GO:0005525">
    <property type="term" value="F:GTP binding"/>
    <property type="evidence" value="ECO:0007669"/>
    <property type="project" value="UniProtKB-KW"/>
</dbReference>
<evidence type="ECO:0000256" key="4">
    <source>
        <dbReference type="ARBA" id="ARBA00011894"/>
    </source>
</evidence>
<reference evidence="11 12" key="1">
    <citation type="submission" date="2018-08" db="EMBL/GenBank/DDBJ databases">
        <title>Draft genome sequences of two Aspergillus turcosus clinical strains isolated from bronchoalveolar lavage fluid: one azole-susceptible and the other azole-resistant.</title>
        <authorList>
            <person name="Parent-Michaud M."/>
            <person name="Dufresne P.J."/>
            <person name="Fournier E."/>
            <person name="Martineau C."/>
            <person name="Moreira S."/>
            <person name="Perkins V."/>
            <person name="De Repentigny L."/>
            <person name="Dufresne S.F."/>
        </authorList>
    </citation>
    <scope>NUCLEOTIDE SEQUENCE [LARGE SCALE GENOMIC DNA]</scope>
    <source>
        <strain evidence="11">HMR AF 1038</strain>
    </source>
</reference>
<keyword evidence="6" id="KW-0328">Glycosyltransferase</keyword>
<dbReference type="InterPro" id="IPR000836">
    <property type="entry name" value="PRTase_dom"/>
</dbReference>
<dbReference type="Gene3D" id="3.40.50.2020">
    <property type="match status" value="1"/>
</dbReference>
<dbReference type="STRING" id="1245748.A0A229X3T6"/>
<comment type="cofactor">
    <cofactor evidence="1">
        <name>Mg(2+)</name>
        <dbReference type="ChEBI" id="CHEBI:18420"/>
    </cofactor>
</comment>
<proteinExistence type="inferred from homology"/>
<keyword evidence="12" id="KW-1185">Reference proteome</keyword>
<organism evidence="11 12">
    <name type="scientific">Aspergillus turcosus</name>
    <dbReference type="NCBI Taxonomy" id="1245748"/>
    <lineage>
        <taxon>Eukaryota</taxon>
        <taxon>Fungi</taxon>
        <taxon>Dikarya</taxon>
        <taxon>Ascomycota</taxon>
        <taxon>Pezizomycotina</taxon>
        <taxon>Eurotiomycetes</taxon>
        <taxon>Eurotiomycetidae</taxon>
        <taxon>Eurotiales</taxon>
        <taxon>Aspergillaceae</taxon>
        <taxon>Aspergillus</taxon>
        <taxon>Aspergillus subgen. Fumigati</taxon>
    </lineage>
</organism>
<comment type="similarity">
    <text evidence="3">Belongs to the UPRTase family.</text>
</comment>
<evidence type="ECO:0000256" key="8">
    <source>
        <dbReference type="ARBA" id="ARBA00022741"/>
    </source>
</evidence>
<evidence type="ECO:0000259" key="10">
    <source>
        <dbReference type="Pfam" id="PF14681"/>
    </source>
</evidence>
<evidence type="ECO:0000256" key="6">
    <source>
        <dbReference type="ARBA" id="ARBA00022676"/>
    </source>
</evidence>
<evidence type="ECO:0000256" key="3">
    <source>
        <dbReference type="ARBA" id="ARBA00009516"/>
    </source>
</evidence>
<dbReference type="InterPro" id="IPR029057">
    <property type="entry name" value="PRTase-like"/>
</dbReference>
<dbReference type="OrthoDB" id="106623at2759"/>
<comment type="pathway">
    <text evidence="2">Pyrimidine metabolism; UMP biosynthesis via salvage pathway; UMP from uracil: step 1/1.</text>
</comment>